<feature type="binding site" evidence="1">
    <location>
        <position position="100"/>
    </location>
    <ligand>
        <name>Zn(2+)</name>
        <dbReference type="ChEBI" id="CHEBI:29105"/>
    </ligand>
</feature>
<dbReference type="InterPro" id="IPR036388">
    <property type="entry name" value="WH-like_DNA-bd_sf"/>
</dbReference>
<feature type="binding site" evidence="1">
    <location>
        <position position="97"/>
    </location>
    <ligand>
        <name>Zn(2+)</name>
        <dbReference type="ChEBI" id="CHEBI:29105"/>
    </ligand>
</feature>
<keyword evidence="1" id="KW-0862">Zinc</keyword>
<dbReference type="OrthoDB" id="594893at2"/>
<proteinExistence type="predicted"/>
<keyword evidence="3" id="KW-1185">Reference proteome</keyword>
<feature type="binding site" evidence="1">
    <location>
        <position position="136"/>
    </location>
    <ligand>
        <name>Zn(2+)</name>
        <dbReference type="ChEBI" id="CHEBI:29105"/>
    </ligand>
</feature>
<dbReference type="STRING" id="619805.SAMN05660477_00542"/>
<dbReference type="InterPro" id="IPR002481">
    <property type="entry name" value="FUR"/>
</dbReference>
<keyword evidence="1" id="KW-0479">Metal-binding</keyword>
<evidence type="ECO:0000256" key="1">
    <source>
        <dbReference type="PIRSR" id="PIRSR602481-1"/>
    </source>
</evidence>
<dbReference type="EMBL" id="FUYZ01000001">
    <property type="protein sequence ID" value="SKB65821.1"/>
    <property type="molecule type" value="Genomic_DNA"/>
</dbReference>
<gene>
    <name evidence="2" type="ORF">SAMN05660477_00542</name>
</gene>
<sequence length="141" mass="16623">MEVQEIEKILENKNIPITPMRQLVLSEFLKTNHSISLAELEEILETADRSTIYRTLKTFEKKGLIHSIQENNTTQYLFCHDHCDEDNHHDYHLHFFCTECKNTVCLENINFQNVDFPKDYLIKELKFVANGVCKTCLLTMQ</sequence>
<dbReference type="PANTHER" id="PTHR33202:SF22">
    <property type="entry name" value="HYDROGEN PEROXIDE SENSITIVE REPRESSOR"/>
    <property type="match status" value="1"/>
</dbReference>
<accession>A0A1T5D2L6</accession>
<dbReference type="Gene3D" id="1.10.10.10">
    <property type="entry name" value="Winged helix-like DNA-binding domain superfamily/Winged helix DNA-binding domain"/>
    <property type="match status" value="1"/>
</dbReference>
<dbReference type="GO" id="GO:1900376">
    <property type="term" value="P:regulation of secondary metabolite biosynthetic process"/>
    <property type="evidence" value="ECO:0007669"/>
    <property type="project" value="TreeGrafter"/>
</dbReference>
<dbReference type="GO" id="GO:0000976">
    <property type="term" value="F:transcription cis-regulatory region binding"/>
    <property type="evidence" value="ECO:0007669"/>
    <property type="project" value="TreeGrafter"/>
</dbReference>
<dbReference type="InterPro" id="IPR036390">
    <property type="entry name" value="WH_DNA-bd_sf"/>
</dbReference>
<evidence type="ECO:0000313" key="3">
    <source>
        <dbReference type="Proteomes" id="UP000191112"/>
    </source>
</evidence>
<comment type="cofactor">
    <cofactor evidence="1">
        <name>Zn(2+)</name>
        <dbReference type="ChEBI" id="CHEBI:29105"/>
    </cofactor>
    <text evidence="1">Binds 1 zinc ion per subunit.</text>
</comment>
<dbReference type="PANTHER" id="PTHR33202">
    <property type="entry name" value="ZINC UPTAKE REGULATION PROTEIN"/>
    <property type="match status" value="1"/>
</dbReference>
<reference evidence="2 3" key="1">
    <citation type="submission" date="2017-02" db="EMBL/GenBank/DDBJ databases">
        <authorList>
            <person name="Peterson S.W."/>
        </authorList>
    </citation>
    <scope>NUCLEOTIDE SEQUENCE [LARGE SCALE GENOMIC DNA]</scope>
    <source>
        <strain evidence="2 3">DSM 22323</strain>
    </source>
</reference>
<evidence type="ECO:0000313" key="2">
    <source>
        <dbReference type="EMBL" id="SKB65821.1"/>
    </source>
</evidence>
<name>A0A1T5D2L6_9FLAO</name>
<dbReference type="GO" id="GO:0008270">
    <property type="term" value="F:zinc ion binding"/>
    <property type="evidence" value="ECO:0007669"/>
    <property type="project" value="TreeGrafter"/>
</dbReference>
<dbReference type="Pfam" id="PF01475">
    <property type="entry name" value="FUR"/>
    <property type="match status" value="1"/>
</dbReference>
<protein>
    <submittedName>
        <fullName evidence="2">Fur family transcriptional regulator, ferric uptake regulator</fullName>
    </submittedName>
</protein>
<dbReference type="RefSeq" id="WP_079665808.1">
    <property type="nucleotide sequence ID" value="NZ_FUYZ01000001.1"/>
</dbReference>
<dbReference type="Proteomes" id="UP000191112">
    <property type="component" value="Unassembled WGS sequence"/>
</dbReference>
<dbReference type="AlphaFoldDB" id="A0A1T5D2L6"/>
<organism evidence="2 3">
    <name type="scientific">Soonwooa buanensis</name>
    <dbReference type="NCBI Taxonomy" id="619805"/>
    <lineage>
        <taxon>Bacteria</taxon>
        <taxon>Pseudomonadati</taxon>
        <taxon>Bacteroidota</taxon>
        <taxon>Flavobacteriia</taxon>
        <taxon>Flavobacteriales</taxon>
        <taxon>Weeksellaceae</taxon>
        <taxon>Chryseobacterium group</taxon>
        <taxon>Soonwooa</taxon>
    </lineage>
</organism>
<dbReference type="SUPFAM" id="SSF46785">
    <property type="entry name" value="Winged helix' DNA-binding domain"/>
    <property type="match status" value="1"/>
</dbReference>
<dbReference type="GO" id="GO:0045892">
    <property type="term" value="P:negative regulation of DNA-templated transcription"/>
    <property type="evidence" value="ECO:0007669"/>
    <property type="project" value="TreeGrafter"/>
</dbReference>
<feature type="binding site" evidence="1">
    <location>
        <position position="133"/>
    </location>
    <ligand>
        <name>Zn(2+)</name>
        <dbReference type="ChEBI" id="CHEBI:29105"/>
    </ligand>
</feature>
<dbReference type="GO" id="GO:0003700">
    <property type="term" value="F:DNA-binding transcription factor activity"/>
    <property type="evidence" value="ECO:0007669"/>
    <property type="project" value="InterPro"/>
</dbReference>